<gene>
    <name evidence="1" type="ORF">CLV94_3024</name>
</gene>
<evidence type="ECO:0000313" key="1">
    <source>
        <dbReference type="EMBL" id="RKS19073.1"/>
    </source>
</evidence>
<name>A0A495M386_9FLAO</name>
<dbReference type="Proteomes" id="UP000277579">
    <property type="component" value="Unassembled WGS sequence"/>
</dbReference>
<evidence type="ECO:0000313" key="2">
    <source>
        <dbReference type="Proteomes" id="UP000277579"/>
    </source>
</evidence>
<dbReference type="EMBL" id="RBLC01000005">
    <property type="protein sequence ID" value="RKS19073.1"/>
    <property type="molecule type" value="Genomic_DNA"/>
</dbReference>
<protein>
    <submittedName>
        <fullName evidence="1">Uncharacterized protein</fullName>
    </submittedName>
</protein>
<proteinExistence type="predicted"/>
<organism evidence="1 2">
    <name type="scientific">Flavobacterium endophyticum</name>
    <dbReference type="NCBI Taxonomy" id="1540163"/>
    <lineage>
        <taxon>Bacteria</taxon>
        <taxon>Pseudomonadati</taxon>
        <taxon>Bacteroidota</taxon>
        <taxon>Flavobacteriia</taxon>
        <taxon>Flavobacteriales</taxon>
        <taxon>Flavobacteriaceae</taxon>
        <taxon>Flavobacterium</taxon>
    </lineage>
</organism>
<keyword evidence="2" id="KW-1185">Reference proteome</keyword>
<comment type="caution">
    <text evidence="1">The sequence shown here is derived from an EMBL/GenBank/DDBJ whole genome shotgun (WGS) entry which is preliminary data.</text>
</comment>
<accession>A0A495M386</accession>
<sequence>MYDFSGGKESDISIITDKGKLSETVNQQVILDEKTSKQLSLKLGSKLSYGTGTASCFDPHLGFVYYLKGKVVAHVSVCLQCNRLRSSVTIPAQKQGKTGNGDEAYYLLDGMSDSFKQYLNNLVIKYKFSHPL</sequence>
<reference evidence="1 2" key="1">
    <citation type="submission" date="2018-10" db="EMBL/GenBank/DDBJ databases">
        <title>Genomic Encyclopedia of Archaeal and Bacterial Type Strains, Phase II (KMG-II): from individual species to whole genera.</title>
        <authorList>
            <person name="Goeker M."/>
        </authorList>
    </citation>
    <scope>NUCLEOTIDE SEQUENCE [LARGE SCALE GENOMIC DNA]</scope>
    <source>
        <strain evidence="1 2">DSM 29537</strain>
    </source>
</reference>
<dbReference type="AlphaFoldDB" id="A0A495M386"/>